<feature type="region of interest" description="Disordered" evidence="2">
    <location>
        <begin position="2228"/>
        <end position="2302"/>
    </location>
</feature>
<gene>
    <name evidence="3" type="ORF">T265_13227</name>
</gene>
<feature type="non-terminal residue" evidence="3">
    <location>
        <position position="1"/>
    </location>
</feature>
<dbReference type="RefSeq" id="XP_009166097.1">
    <property type="nucleotide sequence ID" value="XM_009167833.1"/>
</dbReference>
<dbReference type="OrthoDB" id="6272343at2759"/>
<dbReference type="EMBL" id="KL596665">
    <property type="protein sequence ID" value="KER30205.1"/>
    <property type="molecule type" value="Genomic_DNA"/>
</dbReference>
<accession>A0A075A3U0</accession>
<protein>
    <submittedName>
        <fullName evidence="3">Uncharacterized protein</fullName>
    </submittedName>
</protein>
<dbReference type="GeneID" id="20327394"/>
<keyword evidence="4" id="KW-1185">Reference proteome</keyword>
<keyword evidence="1" id="KW-0175">Coiled coil</keyword>
<dbReference type="Proteomes" id="UP000054324">
    <property type="component" value="Unassembled WGS sequence"/>
</dbReference>
<dbReference type="CTD" id="20327394"/>
<evidence type="ECO:0000313" key="4">
    <source>
        <dbReference type="Proteomes" id="UP000054324"/>
    </source>
</evidence>
<organism evidence="3 4">
    <name type="scientific">Opisthorchis viverrini</name>
    <name type="common">Southeast Asian liver fluke</name>
    <dbReference type="NCBI Taxonomy" id="6198"/>
    <lineage>
        <taxon>Eukaryota</taxon>
        <taxon>Metazoa</taxon>
        <taxon>Spiralia</taxon>
        <taxon>Lophotrochozoa</taxon>
        <taxon>Platyhelminthes</taxon>
        <taxon>Trematoda</taxon>
        <taxon>Digenea</taxon>
        <taxon>Opisthorchiida</taxon>
        <taxon>Opisthorchiata</taxon>
        <taxon>Opisthorchiidae</taxon>
        <taxon>Opisthorchis</taxon>
    </lineage>
</organism>
<name>A0A075A3U0_OPIVI</name>
<feature type="compositionally biased region" description="Polar residues" evidence="2">
    <location>
        <begin position="2257"/>
        <end position="2278"/>
    </location>
</feature>
<dbReference type="STRING" id="6198.A0A075A3U0"/>
<dbReference type="KEGG" id="ovi:T265_13227"/>
<feature type="compositionally biased region" description="Low complexity" evidence="2">
    <location>
        <begin position="2286"/>
        <end position="2297"/>
    </location>
</feature>
<feature type="region of interest" description="Disordered" evidence="2">
    <location>
        <begin position="2001"/>
        <end position="2026"/>
    </location>
</feature>
<feature type="region of interest" description="Disordered" evidence="2">
    <location>
        <begin position="1530"/>
        <end position="1554"/>
    </location>
</feature>
<feature type="coiled-coil region" evidence="1">
    <location>
        <begin position="2070"/>
        <end position="2118"/>
    </location>
</feature>
<evidence type="ECO:0000256" key="2">
    <source>
        <dbReference type="SAM" id="MobiDB-lite"/>
    </source>
</evidence>
<reference evidence="3 4" key="1">
    <citation type="submission" date="2013-11" db="EMBL/GenBank/DDBJ databases">
        <title>Opisthorchis viverrini - life in the bile duct.</title>
        <authorList>
            <person name="Young N.D."/>
            <person name="Nagarajan N."/>
            <person name="Lin S.J."/>
            <person name="Korhonen P.K."/>
            <person name="Jex A.R."/>
            <person name="Hall R.S."/>
            <person name="Safavi-Hemami H."/>
            <person name="Kaewkong W."/>
            <person name="Bertrand D."/>
            <person name="Gao S."/>
            <person name="Seet Q."/>
            <person name="Wongkham S."/>
            <person name="Teh B.T."/>
            <person name="Wongkham C."/>
            <person name="Intapan P.M."/>
            <person name="Maleewong W."/>
            <person name="Yang X."/>
            <person name="Hu M."/>
            <person name="Wang Z."/>
            <person name="Hofmann A."/>
            <person name="Sternberg P.W."/>
            <person name="Tan P."/>
            <person name="Wang J."/>
            <person name="Gasser R.B."/>
        </authorList>
    </citation>
    <scope>NUCLEOTIDE SEQUENCE [LARGE SCALE GENOMIC DNA]</scope>
</reference>
<evidence type="ECO:0000313" key="3">
    <source>
        <dbReference type="EMBL" id="KER30205.1"/>
    </source>
</evidence>
<evidence type="ECO:0000256" key="1">
    <source>
        <dbReference type="SAM" id="Coils"/>
    </source>
</evidence>
<proteinExistence type="predicted"/>
<feature type="compositionally biased region" description="Basic and acidic residues" evidence="2">
    <location>
        <begin position="1530"/>
        <end position="1546"/>
    </location>
</feature>
<sequence>NVNDLLVSASSSTARVCELEHELRVARESLAAACVIRDEHARVCAALSASEELCARRSSDLAVSGVLVEQLNAELSSLRSELLAVRGENASLCEQIGGLGNACTECEMLRCRLTESEQSLSDRVSRALCELSGEYESRLESVRCERDQALAELDCLKSGVMSVPVESRLVVPPVMSTSASLRVCESEASALSSLSATPGFSRVLVDSACQSVSIGPTSASVPADVGLAVSDGWIEYVGASMCDVGVGSSEMFGRGDVSGVVSAHLIGDSVSDADVGAAERVDVGVGPSDRSELSLSSDRIDLLPPPPPCPVCLTPSFDVPPEVLSGAVAEVDGSDSSLLRTQAELIAEVDGSDSSLLRTQAELSVELRSRARQIDVLTRLVRDREAALCDVRYVVSSMEAECSRLGDRVFELSSELDRVNGVNRVLSAKCLEFGIECDGVESRLDVCGFDSDSHIAGVSSGDVQVPLSVSERSVVSIVSSGVQTDPDAVLCRLCRQVCKRIRMRCCVDCVVRCANGSGCGVVSIVSSGVQTDPDAVLCRLQRELASVRGEHLQLLSVCDRARSELAAKQFAPDCLGVTSIVSVDVGQQTEACLLESVSPVGLGVDQDVFGSVPCDSLAASGAPVLDAIISADHSSSLEVIPSGVPMCDVEKSVVGVDVVLGDGRSSVSERFVDVDIVGERAAPVVDRVSAGVFDVVDSDVMGAVGIFVESSDLESRLADALCRIDVLEKEKCQLESQLSSVCPSSMVDVVNSYVCGVPIMDQSVVCGPVSGSHNDSFAIGVDQELSRLRSLQLEWSRVGCSIVGVCDTFLGCDPRDFSVSDLAPHVLESRCSALFDLFRERSVIQCQVENECNLLRGRLSASSDFYNAAARELCNIRSVVDGLFVELQVLKSRFAELLVRINEMDELEVGQMCENLIDSLLLNTRDVSHNDELVPQILPCSYPADTPQLIDGCAEGSPVLISERGDIDSSFATHEVPTIFDRVAMLGKKDVEESVCRSSDIPSEYLSSAQLRSTIRAVQSKECSTQASLNLAVLDRNLWVFKENLTVMKRFVHATLSFTRWACCTLANEIKCHINLSPAHYRSFACELQDLIDHLQQLQSTSTLELTPLDEVEYLEELKVSVENSGKVCARAGSTSLETKLNEPTRKVSTEIATTLGITNVSSMVADNRLASTKTDVLSTFVYALCLLVSKDQSCRIRHLLTRENPSDEFVEVLNGLLHKVEIQLTAMSPSHGNSTEDRFPTAEATTSRRSNFSVEKFSCLQNFLNQLNVFLNNPRLSVCDVTVDEFRSYLDNILMKLNLEAPVTTSHTSPDHLIESAEFAVEQSGNIPLSVTDSSMDPSQSLKKEFQTLLQNVIRCLSELPRRIENMQVQMGYEYSKPKICRPTDLAIPLSDDLSRIPEISELLLILSVLHETLVQFEGHINEYRQRMRSDLISAQEDMKVLEIETVLERLGQEEVSSRLSEMLSHLLHPSTSATTSASAASPPLELKVVDEQTARAPSIDSTTAPTHIKVKSACLSSDNVNHLANNEAYEKEGNQPLSPDRRETICSSTSEKTKDQLVETIRPLFSAGMNVDISTPTPYDPLGIKQITTAQRLHRSHSVPVLRDICFGCVEHNPPEKMYGSARDVKDCENVYANQSARRLHLLQFLNILGAYFPAFLLHSSNYLHSVLGCFLRPSTIRSGLRFLRHLLLVIPDALLQSEPSELAVQLENQLQRTELHLRRRMNCLRGQLVSISRQSLDLGARSSHPDLDQINRELEEVTRGYKCVHDLLPVRLPLHPDGPSCSSLLRLASLGKDLCPAFESILPPRIPLLTNESSSVLHNDLLKRLLHLRDTEVLYLLMLIGHPLPPTESSVKQKLRKFANWNLVTPIDLHTMPVYRVPIDTIDASLSIPGAISTTSIITAKPETDYYSTTFLRSSVSGPDETNETSNAIVPRSSTQLIHRLIQQSREIVENLRIRPDQPCPSSSSVVEGDLYRFEQRLSELIENLQTECLSLRISAQSPGAANPKSAVPSISESSDYPKRAARPPISDLVGAVDLMDDLMELRSLAKHLFDQYNIVSSELEHNLDINWCLRQRLNAANEQIDQISKQMYRGHHSLACMEERLSLETEKHAALTEQCDVTRQQTRKTAHILEGLLEKHENTPSTSAEVRFDSVPSLGHSATVVPGPTLKLTRSTEEIRKRQGLLPVMYTRQITHPRIASTPLKHSVSSQTTKQSKFSCLSLNCAPMRRRSPSDLTPTRKHERLPSHRKRTIADAKSSTTAARRQTDTSATFPLSSTPRDDSRFSLQSNNNALSLSDPSAKPLVTTSHPATMAVDWHKDSSYPAEHILTSSDWSDIGTLETALTQSSTVSIPSTSLNTHFESRLSAVPKKPKKRKPLLGRLFTRKRFKKI</sequence>